<evidence type="ECO:0000313" key="2">
    <source>
        <dbReference type="Proteomes" id="UP000199777"/>
    </source>
</evidence>
<dbReference type="RefSeq" id="WP_076570594.1">
    <property type="nucleotide sequence ID" value="NZ_FTOK01000003.1"/>
</dbReference>
<name>A0ABY1KUH3_9BACI</name>
<accession>A0ABY1KUH3</accession>
<proteinExistence type="predicted"/>
<evidence type="ECO:0000313" key="1">
    <source>
        <dbReference type="EMBL" id="SIS66660.1"/>
    </source>
</evidence>
<organism evidence="1 2">
    <name type="scientific">Salimicrobium salexigens</name>
    <dbReference type="NCBI Taxonomy" id="908941"/>
    <lineage>
        <taxon>Bacteria</taxon>
        <taxon>Bacillati</taxon>
        <taxon>Bacillota</taxon>
        <taxon>Bacilli</taxon>
        <taxon>Bacillales</taxon>
        <taxon>Bacillaceae</taxon>
        <taxon>Salimicrobium</taxon>
    </lineage>
</organism>
<keyword evidence="2" id="KW-1185">Reference proteome</keyword>
<protein>
    <submittedName>
        <fullName evidence="1">UPF0489 domain-containing protein</fullName>
    </submittedName>
</protein>
<gene>
    <name evidence="1" type="ORF">SAMN05421758_103272</name>
</gene>
<reference evidence="1 2" key="1">
    <citation type="submission" date="2017-01" db="EMBL/GenBank/DDBJ databases">
        <authorList>
            <person name="Varghese N."/>
            <person name="Submissions S."/>
        </authorList>
    </citation>
    <scope>NUCLEOTIDE SEQUENCE [LARGE SCALE GENOMIC DNA]</scope>
    <source>
        <strain evidence="1 2">DSM 22782</strain>
    </source>
</reference>
<sequence>MKKVQDMEHNWKIKYPRRNVYLMRNHNWAFSAWEIGRINKEIKPGAKLLHVDFHDDYSEPSQRLNEIETKEEAIRIAETLTITEFIKAAEKTGTIKEVFSIGDYEKPSDEICHSYTYNQFEYEYRKEFFRTEGQSFILDLDLDFFNLHAHRFIDNNHDNNPYRFSDEFIRKQLEFLKNYEDEWSLVSVCISPEHCGGSENAQQILEIFLDTFDLNNEDYIYW</sequence>
<dbReference type="EMBL" id="FTOK01000003">
    <property type="protein sequence ID" value="SIS66660.1"/>
    <property type="molecule type" value="Genomic_DNA"/>
</dbReference>
<comment type="caution">
    <text evidence="1">The sequence shown here is derived from an EMBL/GenBank/DDBJ whole genome shotgun (WGS) entry which is preliminary data.</text>
</comment>
<dbReference type="Proteomes" id="UP000199777">
    <property type="component" value="Unassembled WGS sequence"/>
</dbReference>